<dbReference type="Pfam" id="PF03050">
    <property type="entry name" value="DDE_Tnp_IS66"/>
    <property type="match status" value="1"/>
</dbReference>
<evidence type="ECO:0000313" key="4">
    <source>
        <dbReference type="EMBL" id="EXY72899.1"/>
    </source>
</evidence>
<evidence type="ECO:0000313" key="5">
    <source>
        <dbReference type="Proteomes" id="UP000020529"/>
    </source>
</evidence>
<comment type="caution">
    <text evidence="4">The sequence shown here is derived from an EMBL/GenBank/DDBJ whole genome shotgun (WGS) entry which is preliminary data.</text>
</comment>
<keyword evidence="1" id="KW-0175">Coiled coil</keyword>
<accession>A0A015SL04</accession>
<feature type="coiled-coil region" evidence="1">
    <location>
        <begin position="24"/>
        <end position="75"/>
    </location>
</feature>
<evidence type="ECO:0000256" key="2">
    <source>
        <dbReference type="SAM" id="MobiDB-lite"/>
    </source>
</evidence>
<gene>
    <name evidence="4" type="ORF">M124_3338</name>
</gene>
<feature type="compositionally biased region" description="Basic and acidic residues" evidence="2">
    <location>
        <begin position="97"/>
        <end position="110"/>
    </location>
</feature>
<dbReference type="AlphaFoldDB" id="A0A015SL04"/>
<evidence type="ECO:0000256" key="1">
    <source>
        <dbReference type="SAM" id="Coils"/>
    </source>
</evidence>
<dbReference type="Proteomes" id="UP000020529">
    <property type="component" value="Unassembled WGS sequence"/>
</dbReference>
<feature type="domain" description="Transposase IS66 central" evidence="3">
    <location>
        <begin position="184"/>
        <end position="226"/>
    </location>
</feature>
<dbReference type="PATRIC" id="fig|1339315.3.peg.4003"/>
<reference evidence="4 5" key="1">
    <citation type="submission" date="2014-02" db="EMBL/GenBank/DDBJ databases">
        <authorList>
            <person name="Sears C."/>
            <person name="Carroll K."/>
            <person name="Sack B.R."/>
            <person name="Qadri F."/>
            <person name="Myers L.L."/>
            <person name="Chung G.-T."/>
            <person name="Escheverria P."/>
            <person name="Fraser C.M."/>
            <person name="Sadzewicz L."/>
            <person name="Shefchek K.A."/>
            <person name="Tallon L."/>
            <person name="Das S.P."/>
            <person name="Daugherty S."/>
            <person name="Mongodin E.F."/>
        </authorList>
    </citation>
    <scope>NUCLEOTIDE SEQUENCE [LARGE SCALE GENOMIC DNA]</scope>
    <source>
        <strain evidence="5">3988T(B)14</strain>
    </source>
</reference>
<organism evidence="4 5">
    <name type="scientific">Bacteroides fragilis str. 3988T(B)14</name>
    <dbReference type="NCBI Taxonomy" id="1339315"/>
    <lineage>
        <taxon>Bacteria</taxon>
        <taxon>Pseudomonadati</taxon>
        <taxon>Bacteroidota</taxon>
        <taxon>Bacteroidia</taxon>
        <taxon>Bacteroidales</taxon>
        <taxon>Bacteroidaceae</taxon>
        <taxon>Bacteroides</taxon>
    </lineage>
</organism>
<dbReference type="InterPro" id="IPR004291">
    <property type="entry name" value="Transposase_IS66_central"/>
</dbReference>
<proteinExistence type="predicted"/>
<name>A0A015SL04_BACFG</name>
<feature type="region of interest" description="Disordered" evidence="2">
    <location>
        <begin position="90"/>
        <end position="110"/>
    </location>
</feature>
<sequence length="229" mass="26252">MTPEEKSKMIIELMAARQRDAERIQQDKARIDELLSKVNELLSMQKVFVTAKKQLDDYKQMVGTLLSKITALEERLKVCNKNLYASKSQKGINKKKREAEEDHTRDKDNFDSTLQSIESSLLQHGDDPMCEENAEAKSKEVCLCHQGLSYRTMGADNTVCHNSDIRQLPAGAIIIKHVHKYAYEQISKLEKTISYINTFWTQLFAYLNDGSYSIDNSIVERFIRPLAGE</sequence>
<protein>
    <submittedName>
        <fullName evidence="4">Transposase IS66 family protein</fullName>
    </submittedName>
</protein>
<dbReference type="EMBL" id="JGCY01000384">
    <property type="protein sequence ID" value="EXY72899.1"/>
    <property type="molecule type" value="Genomic_DNA"/>
</dbReference>
<evidence type="ECO:0000259" key="3">
    <source>
        <dbReference type="Pfam" id="PF03050"/>
    </source>
</evidence>